<proteinExistence type="predicted"/>
<accession>A0ABD0KYT6</accession>
<gene>
    <name evidence="1" type="ORF">BaRGS_00016474</name>
</gene>
<sequence length="69" mass="7554">LTSVGFCGYIFFSVRFRTACFYTDETLCSGSSQQLFSPGRSGVQTEVTRFRHAESSVSGREKNCAIAAT</sequence>
<dbReference type="AlphaFoldDB" id="A0ABD0KYT6"/>
<reference evidence="1 2" key="1">
    <citation type="journal article" date="2023" name="Sci. Data">
        <title>Genome assembly of the Korean intertidal mud-creeper Batillaria attramentaria.</title>
        <authorList>
            <person name="Patra A.K."/>
            <person name="Ho P.T."/>
            <person name="Jun S."/>
            <person name="Lee S.J."/>
            <person name="Kim Y."/>
            <person name="Won Y.J."/>
        </authorList>
    </citation>
    <scope>NUCLEOTIDE SEQUENCE [LARGE SCALE GENOMIC DNA]</scope>
    <source>
        <strain evidence="1">Wonlab-2016</strain>
    </source>
</reference>
<comment type="caution">
    <text evidence="1">The sequence shown here is derived from an EMBL/GenBank/DDBJ whole genome shotgun (WGS) entry which is preliminary data.</text>
</comment>
<keyword evidence="2" id="KW-1185">Reference proteome</keyword>
<name>A0ABD0KYT6_9CAEN</name>
<dbReference type="EMBL" id="JACVVK020000104">
    <property type="protein sequence ID" value="KAK7492377.1"/>
    <property type="molecule type" value="Genomic_DNA"/>
</dbReference>
<feature type="non-terminal residue" evidence="1">
    <location>
        <position position="1"/>
    </location>
</feature>
<dbReference type="Proteomes" id="UP001519460">
    <property type="component" value="Unassembled WGS sequence"/>
</dbReference>
<protein>
    <submittedName>
        <fullName evidence="1">Uncharacterized protein</fullName>
    </submittedName>
</protein>
<evidence type="ECO:0000313" key="1">
    <source>
        <dbReference type="EMBL" id="KAK7492377.1"/>
    </source>
</evidence>
<organism evidence="1 2">
    <name type="scientific">Batillaria attramentaria</name>
    <dbReference type="NCBI Taxonomy" id="370345"/>
    <lineage>
        <taxon>Eukaryota</taxon>
        <taxon>Metazoa</taxon>
        <taxon>Spiralia</taxon>
        <taxon>Lophotrochozoa</taxon>
        <taxon>Mollusca</taxon>
        <taxon>Gastropoda</taxon>
        <taxon>Caenogastropoda</taxon>
        <taxon>Sorbeoconcha</taxon>
        <taxon>Cerithioidea</taxon>
        <taxon>Batillariidae</taxon>
        <taxon>Batillaria</taxon>
    </lineage>
</organism>
<evidence type="ECO:0000313" key="2">
    <source>
        <dbReference type="Proteomes" id="UP001519460"/>
    </source>
</evidence>